<organism evidence="1 2">
    <name type="scientific">Candidatus Brocadia sinica JPN1</name>
    <dbReference type="NCBI Taxonomy" id="1197129"/>
    <lineage>
        <taxon>Bacteria</taxon>
        <taxon>Pseudomonadati</taxon>
        <taxon>Planctomycetota</taxon>
        <taxon>Candidatus Brocadiia</taxon>
        <taxon>Candidatus Brocadiales</taxon>
        <taxon>Candidatus Brocadiaceae</taxon>
        <taxon>Candidatus Brocadia</taxon>
    </lineage>
</organism>
<dbReference type="Proteomes" id="UP000032309">
    <property type="component" value="Unassembled WGS sequence"/>
</dbReference>
<protein>
    <submittedName>
        <fullName evidence="1">Metal-dependent hydrolases of the beta-lactamase superfamily III</fullName>
    </submittedName>
</protein>
<comment type="caution">
    <text evidence="1">The sequence shown here is derived from an EMBL/GenBank/DDBJ whole genome shotgun (WGS) entry which is preliminary data.</text>
</comment>
<sequence length="39" mass="4533">MVYFYFQSRRDAMIIAKNSKKKLNPEGVACETYVEMSSP</sequence>
<proteinExistence type="predicted"/>
<dbReference type="GO" id="GO:0016787">
    <property type="term" value="F:hydrolase activity"/>
    <property type="evidence" value="ECO:0007669"/>
    <property type="project" value="UniProtKB-KW"/>
</dbReference>
<accession>A0ABQ0JX77</accession>
<evidence type="ECO:0000313" key="2">
    <source>
        <dbReference type="Proteomes" id="UP000032309"/>
    </source>
</evidence>
<keyword evidence="1" id="KW-0378">Hydrolase</keyword>
<reference evidence="2" key="1">
    <citation type="journal article" date="2015" name="Genome Announc.">
        <title>Draft Genome Sequence of an Anaerobic Ammonium-Oxidizing Bacterium, "Candidatus Brocadia sinica".</title>
        <authorList>
            <person name="Oshiki M."/>
            <person name="Shinyako-Hata K."/>
            <person name="Satoh H."/>
            <person name="Okabe S."/>
        </authorList>
    </citation>
    <scope>NUCLEOTIDE SEQUENCE [LARGE SCALE GENOMIC DNA]</scope>
    <source>
        <strain evidence="2">JPN1</strain>
    </source>
</reference>
<gene>
    <name evidence="1" type="ORF">BROSI_A1877</name>
</gene>
<dbReference type="EMBL" id="BAFN01000001">
    <property type="protein sequence ID" value="GAN33357.1"/>
    <property type="molecule type" value="Genomic_DNA"/>
</dbReference>
<keyword evidence="2" id="KW-1185">Reference proteome</keyword>
<evidence type="ECO:0000313" key="1">
    <source>
        <dbReference type="EMBL" id="GAN33357.1"/>
    </source>
</evidence>
<name>A0ABQ0JX77_9BACT</name>